<organism evidence="1 2">
    <name type="scientific">Candidatus Desulfatibia vada</name>
    <dbReference type="NCBI Taxonomy" id="2841696"/>
    <lineage>
        <taxon>Bacteria</taxon>
        <taxon>Pseudomonadati</taxon>
        <taxon>Thermodesulfobacteriota</taxon>
        <taxon>Desulfobacteria</taxon>
        <taxon>Desulfobacterales</taxon>
        <taxon>Desulfobacterales incertae sedis</taxon>
        <taxon>Candidatus Desulfatibia</taxon>
    </lineage>
</organism>
<reference evidence="1 2" key="1">
    <citation type="submission" date="2020-08" db="EMBL/GenBank/DDBJ databases">
        <title>Bridging the membrane lipid divide: bacteria of the FCB group superphylum have the potential to synthesize archaeal ether lipids.</title>
        <authorList>
            <person name="Villanueva L."/>
            <person name="Von Meijenfeldt F.A.B."/>
            <person name="Westbye A.B."/>
            <person name="Yadav S."/>
            <person name="Hopmans E.C."/>
            <person name="Dutilh B.E."/>
            <person name="Sinninghe Damste J.S."/>
        </authorList>
    </citation>
    <scope>NUCLEOTIDE SEQUENCE [LARGE SCALE GENOMIC DNA]</scope>
    <source>
        <strain evidence="1">NIOZ-UU17</strain>
    </source>
</reference>
<proteinExistence type="predicted"/>
<protein>
    <submittedName>
        <fullName evidence="1">Class I SAM-dependent methyltransferase</fullName>
    </submittedName>
</protein>
<dbReference type="PANTHER" id="PTHR43861:SF1">
    <property type="entry name" value="TRANS-ACONITATE 2-METHYLTRANSFERASE"/>
    <property type="match status" value="1"/>
</dbReference>
<dbReference type="EMBL" id="JACNIG010000220">
    <property type="protein sequence ID" value="MBC8432391.1"/>
    <property type="molecule type" value="Genomic_DNA"/>
</dbReference>
<dbReference type="GO" id="GO:0008168">
    <property type="term" value="F:methyltransferase activity"/>
    <property type="evidence" value="ECO:0007669"/>
    <property type="project" value="UniProtKB-KW"/>
</dbReference>
<comment type="caution">
    <text evidence="1">The sequence shown here is derived from an EMBL/GenBank/DDBJ whole genome shotgun (WGS) entry which is preliminary data.</text>
</comment>
<dbReference type="Pfam" id="PF13489">
    <property type="entry name" value="Methyltransf_23"/>
    <property type="match status" value="1"/>
</dbReference>
<dbReference type="Proteomes" id="UP000605201">
    <property type="component" value="Unassembled WGS sequence"/>
</dbReference>
<keyword evidence="1" id="KW-0489">Methyltransferase</keyword>
<evidence type="ECO:0000313" key="1">
    <source>
        <dbReference type="EMBL" id="MBC8432391.1"/>
    </source>
</evidence>
<evidence type="ECO:0000313" key="2">
    <source>
        <dbReference type="Proteomes" id="UP000605201"/>
    </source>
</evidence>
<dbReference type="Gene3D" id="3.40.50.150">
    <property type="entry name" value="Vaccinia Virus protein VP39"/>
    <property type="match status" value="1"/>
</dbReference>
<dbReference type="GO" id="GO:0032259">
    <property type="term" value="P:methylation"/>
    <property type="evidence" value="ECO:0007669"/>
    <property type="project" value="UniProtKB-KW"/>
</dbReference>
<dbReference type="PANTHER" id="PTHR43861">
    <property type="entry name" value="TRANS-ACONITATE 2-METHYLTRANSFERASE-RELATED"/>
    <property type="match status" value="1"/>
</dbReference>
<accession>A0A8J6NRP8</accession>
<dbReference type="SUPFAM" id="SSF53335">
    <property type="entry name" value="S-adenosyl-L-methionine-dependent methyltransferases"/>
    <property type="match status" value="1"/>
</dbReference>
<sequence>MLENSFDVEYWARENYWALADLFGPYYMDRRIQSSGLVWGTEPSMGAEDTLKFFRERGVEQILDFGCGYGRDAVFFSRHGYHVTGVEHSKEACRAAEALYQFERSKAEKITKQSGKKTSFGSFTAVHADIRSWSSPSDLFDAAFSFKTFHQFRHDFEIIPGQKAKHHLSARNILDFLSRFVRPDGFVILSMFSTKDDYFGKGKYIEEDTFDIRGHRPCAFYSEVRLRDLFSSMNIHKLDLLEIPENHPPDGEHTHRMWLIIASKNGSGPLGFESMM</sequence>
<name>A0A8J6NRP8_9BACT</name>
<dbReference type="CDD" id="cd02440">
    <property type="entry name" value="AdoMet_MTases"/>
    <property type="match status" value="1"/>
</dbReference>
<dbReference type="AlphaFoldDB" id="A0A8J6NRP8"/>
<keyword evidence="1" id="KW-0808">Transferase</keyword>
<dbReference type="InterPro" id="IPR029063">
    <property type="entry name" value="SAM-dependent_MTases_sf"/>
</dbReference>
<gene>
    <name evidence="1" type="ORF">H8D96_10775</name>
</gene>